<proteinExistence type="predicted"/>
<feature type="non-terminal residue" evidence="2">
    <location>
        <position position="141"/>
    </location>
</feature>
<evidence type="ECO:0000256" key="1">
    <source>
        <dbReference type="SAM" id="MobiDB-lite"/>
    </source>
</evidence>
<evidence type="ECO:0000313" key="2">
    <source>
        <dbReference type="EMBL" id="CAK0802948.1"/>
    </source>
</evidence>
<organism evidence="2 3">
    <name type="scientific">Prorocentrum cordatum</name>
    <dbReference type="NCBI Taxonomy" id="2364126"/>
    <lineage>
        <taxon>Eukaryota</taxon>
        <taxon>Sar</taxon>
        <taxon>Alveolata</taxon>
        <taxon>Dinophyceae</taxon>
        <taxon>Prorocentrales</taxon>
        <taxon>Prorocentraceae</taxon>
        <taxon>Prorocentrum</taxon>
    </lineage>
</organism>
<reference evidence="2" key="1">
    <citation type="submission" date="2023-10" db="EMBL/GenBank/DDBJ databases">
        <authorList>
            <person name="Chen Y."/>
            <person name="Shah S."/>
            <person name="Dougan E. K."/>
            <person name="Thang M."/>
            <person name="Chan C."/>
        </authorList>
    </citation>
    <scope>NUCLEOTIDE SEQUENCE [LARGE SCALE GENOMIC DNA]</scope>
</reference>
<gene>
    <name evidence="2" type="ORF">PCOR1329_LOCUS10286</name>
</gene>
<sequence>QAVPNYISVAHRPSVREYHTHVTVMTMNPPELDAALAVARFSTREDCEFGEVDSHAHSQMEGNREEQVWAMKRLVLETGGEQGGAAGEPPAESGAQVKESGGAPHGEMPRAPGGGGPPKEAPRPLPDLSRSEGPLSLFVRA</sequence>
<comment type="caution">
    <text evidence="2">The sequence shown here is derived from an EMBL/GenBank/DDBJ whole genome shotgun (WGS) entry which is preliminary data.</text>
</comment>
<feature type="region of interest" description="Disordered" evidence="1">
    <location>
        <begin position="75"/>
        <end position="141"/>
    </location>
</feature>
<feature type="compositionally biased region" description="Low complexity" evidence="1">
    <location>
        <begin position="87"/>
        <end position="96"/>
    </location>
</feature>
<dbReference type="Proteomes" id="UP001189429">
    <property type="component" value="Unassembled WGS sequence"/>
</dbReference>
<feature type="non-terminal residue" evidence="2">
    <location>
        <position position="1"/>
    </location>
</feature>
<accession>A0ABN9QHV6</accession>
<evidence type="ECO:0000313" key="3">
    <source>
        <dbReference type="Proteomes" id="UP001189429"/>
    </source>
</evidence>
<protein>
    <submittedName>
        <fullName evidence="2">Uncharacterized protein</fullName>
    </submittedName>
</protein>
<name>A0ABN9QHV6_9DINO</name>
<dbReference type="EMBL" id="CAUYUJ010002910">
    <property type="protein sequence ID" value="CAK0802948.1"/>
    <property type="molecule type" value="Genomic_DNA"/>
</dbReference>
<keyword evidence="3" id="KW-1185">Reference proteome</keyword>